<protein>
    <submittedName>
        <fullName evidence="11">Amino acid permease</fullName>
    </submittedName>
</protein>
<dbReference type="InterPro" id="IPR004840">
    <property type="entry name" value="Amino_acid_permease_CS"/>
</dbReference>
<dbReference type="RefSeq" id="WP_141452138.1">
    <property type="nucleotide sequence ID" value="NZ_CP038143.1"/>
</dbReference>
<dbReference type="PIRSF" id="PIRSF006060">
    <property type="entry name" value="AA_transporter"/>
    <property type="match status" value="1"/>
</dbReference>
<dbReference type="FunFam" id="1.20.1740.10:FF:000001">
    <property type="entry name" value="Amino acid permease"/>
    <property type="match status" value="1"/>
</dbReference>
<dbReference type="InterPro" id="IPR004841">
    <property type="entry name" value="AA-permease/SLC12A_dom"/>
</dbReference>
<reference evidence="11 12" key="1">
    <citation type="submission" date="2019-03" db="EMBL/GenBank/DDBJ databases">
        <title>The complete genome sequence of Neokomagataea sp. Jb2 NBRC113641.</title>
        <authorList>
            <person name="Chua K.-O."/>
            <person name="Chan K.-G."/>
            <person name="See-Too W.-S."/>
        </authorList>
    </citation>
    <scope>NUCLEOTIDE SEQUENCE [LARGE SCALE GENOMIC DNA]</scope>
    <source>
        <strain evidence="11 12">Jb2</strain>
    </source>
</reference>
<dbReference type="OrthoDB" id="5297508at2"/>
<evidence type="ECO:0000256" key="2">
    <source>
        <dbReference type="ARBA" id="ARBA00008583"/>
    </source>
</evidence>
<keyword evidence="6" id="KW-0029">Amino-acid transport</keyword>
<keyword evidence="12" id="KW-1185">Reference proteome</keyword>
<evidence type="ECO:0000256" key="3">
    <source>
        <dbReference type="ARBA" id="ARBA00022448"/>
    </source>
</evidence>
<feature type="transmembrane region" description="Helical" evidence="9">
    <location>
        <begin position="244"/>
        <end position="266"/>
    </location>
</feature>
<dbReference type="PANTHER" id="PTHR43495:SF1">
    <property type="entry name" value="L-ASPARAGINE PERMEASE"/>
    <property type="match status" value="1"/>
</dbReference>
<name>A0A506UMJ4_9PROT</name>
<proteinExistence type="inferred from homology"/>
<dbReference type="AlphaFoldDB" id="A0A506UMJ4"/>
<keyword evidence="4" id="KW-1003">Cell membrane</keyword>
<feature type="transmembrane region" description="Helical" evidence="9">
    <location>
        <begin position="46"/>
        <end position="69"/>
    </location>
</feature>
<feature type="transmembrane region" description="Helical" evidence="9">
    <location>
        <begin position="89"/>
        <end position="117"/>
    </location>
</feature>
<sequence length="470" mass="50743">MTEAESEEGYQQDLSQRHVQMIALGGAIGTGLFLGSASRLELAGPSLAIAYAICGLCAFMVLRAMGELVMYRPSSGSFVTYAREFMGEWAAYSAGWFFFLNWAMSGIVDITAVALYMHFWPAFAGVPQWILALGALLLVGTINLAGVRYFGEIEFWLALVKVLTLVIFLAIGAVVLFSGHKIDGFTPGLHLIKDFGGVFPHGIGICLMLVQGVIFAYAATELIGVAAGECKDARKIIPRAVNSVIWRILIFYVGSIVLLVCVLPWTAYHADTSPFVTFFQKLGVPWSAGIMNFVVLTAALSSLNSGLYSTGRILRALALGGSAPSAFAMMNRNSVPFVGICATLAIYLVGVALNYYIPSQVFEIVLSLSSLGILGTWATILICQLRLHRAIRQGRIPPTRFSMPGSPWSGWISLGFLLVVLVMMGFDYPSGTISVACIPLLALLFFAGWVVIQRKHRLGEQVPAPAESGD</sequence>
<keyword evidence="7 9" id="KW-1133">Transmembrane helix</keyword>
<feature type="transmembrane region" description="Helical" evidence="9">
    <location>
        <begin position="337"/>
        <end position="358"/>
    </location>
</feature>
<evidence type="ECO:0000313" key="12">
    <source>
        <dbReference type="Proteomes" id="UP000315037"/>
    </source>
</evidence>
<feature type="domain" description="Amino acid permease/ SLC12A" evidence="10">
    <location>
        <begin position="18"/>
        <end position="457"/>
    </location>
</feature>
<dbReference type="Pfam" id="PF00324">
    <property type="entry name" value="AA_permease"/>
    <property type="match status" value="1"/>
</dbReference>
<gene>
    <name evidence="11" type="ORF">E3202_05845</name>
</gene>
<evidence type="ECO:0000259" key="10">
    <source>
        <dbReference type="Pfam" id="PF00324"/>
    </source>
</evidence>
<dbReference type="PROSITE" id="PS00218">
    <property type="entry name" value="AMINO_ACID_PERMEASE_1"/>
    <property type="match status" value="1"/>
</dbReference>
<accession>A0A506UMJ4</accession>
<dbReference type="PANTHER" id="PTHR43495">
    <property type="entry name" value="GABA PERMEASE"/>
    <property type="match status" value="1"/>
</dbReference>
<evidence type="ECO:0000256" key="5">
    <source>
        <dbReference type="ARBA" id="ARBA00022692"/>
    </source>
</evidence>
<dbReference type="GO" id="GO:0006865">
    <property type="term" value="P:amino acid transport"/>
    <property type="evidence" value="ECO:0007669"/>
    <property type="project" value="UniProtKB-KW"/>
</dbReference>
<evidence type="ECO:0000256" key="7">
    <source>
        <dbReference type="ARBA" id="ARBA00022989"/>
    </source>
</evidence>
<dbReference type="EMBL" id="SORZ01000002">
    <property type="protein sequence ID" value="TPW34535.1"/>
    <property type="molecule type" value="Genomic_DNA"/>
</dbReference>
<dbReference type="GO" id="GO:0055085">
    <property type="term" value="P:transmembrane transport"/>
    <property type="evidence" value="ECO:0007669"/>
    <property type="project" value="InterPro"/>
</dbReference>
<feature type="transmembrane region" description="Helical" evidence="9">
    <location>
        <begin position="408"/>
        <end position="426"/>
    </location>
</feature>
<feature type="transmembrane region" description="Helical" evidence="9">
    <location>
        <begin position="198"/>
        <end position="223"/>
    </location>
</feature>
<dbReference type="GO" id="GO:0005886">
    <property type="term" value="C:plasma membrane"/>
    <property type="evidence" value="ECO:0007669"/>
    <property type="project" value="UniProtKB-SubCell"/>
</dbReference>
<dbReference type="Gene3D" id="1.20.1740.10">
    <property type="entry name" value="Amino acid/polyamine transporter I"/>
    <property type="match status" value="1"/>
</dbReference>
<comment type="subcellular location">
    <subcellularLocation>
        <location evidence="1">Cell membrane</location>
        <topology evidence="1">Multi-pass membrane protein</topology>
    </subcellularLocation>
</comment>
<organism evidence="11 12">
    <name type="scientific">Oecophyllibacter saccharovorans</name>
    <dbReference type="NCBI Taxonomy" id="2558360"/>
    <lineage>
        <taxon>Bacteria</taxon>
        <taxon>Pseudomonadati</taxon>
        <taxon>Pseudomonadota</taxon>
        <taxon>Alphaproteobacteria</taxon>
        <taxon>Acetobacterales</taxon>
        <taxon>Acetobacteraceae</taxon>
        <taxon>Oecophyllibacter</taxon>
    </lineage>
</organism>
<evidence type="ECO:0000256" key="4">
    <source>
        <dbReference type="ARBA" id="ARBA00022475"/>
    </source>
</evidence>
<feature type="transmembrane region" description="Helical" evidence="9">
    <location>
        <begin position="286"/>
        <end position="307"/>
    </location>
</feature>
<keyword evidence="3" id="KW-0813">Transport</keyword>
<evidence type="ECO:0000256" key="6">
    <source>
        <dbReference type="ARBA" id="ARBA00022970"/>
    </source>
</evidence>
<evidence type="ECO:0000256" key="8">
    <source>
        <dbReference type="ARBA" id="ARBA00023136"/>
    </source>
</evidence>
<feature type="transmembrane region" description="Helical" evidence="9">
    <location>
        <begin position="129"/>
        <end position="151"/>
    </location>
</feature>
<feature type="transmembrane region" description="Helical" evidence="9">
    <location>
        <begin position="21"/>
        <end position="40"/>
    </location>
</feature>
<keyword evidence="5 9" id="KW-0812">Transmembrane</keyword>
<evidence type="ECO:0000256" key="9">
    <source>
        <dbReference type="SAM" id="Phobius"/>
    </source>
</evidence>
<comment type="caution">
    <text evidence="11">The sequence shown here is derived from an EMBL/GenBank/DDBJ whole genome shotgun (WGS) entry which is preliminary data.</text>
</comment>
<evidence type="ECO:0000256" key="1">
    <source>
        <dbReference type="ARBA" id="ARBA00004651"/>
    </source>
</evidence>
<evidence type="ECO:0000313" key="11">
    <source>
        <dbReference type="EMBL" id="TPW34535.1"/>
    </source>
</evidence>
<feature type="transmembrane region" description="Helical" evidence="9">
    <location>
        <begin position="158"/>
        <end position="178"/>
    </location>
</feature>
<feature type="transmembrane region" description="Helical" evidence="9">
    <location>
        <begin position="432"/>
        <end position="452"/>
    </location>
</feature>
<keyword evidence="8 9" id="KW-0472">Membrane</keyword>
<feature type="transmembrane region" description="Helical" evidence="9">
    <location>
        <begin position="364"/>
        <end position="387"/>
    </location>
</feature>
<dbReference type="Proteomes" id="UP000315037">
    <property type="component" value="Unassembled WGS sequence"/>
</dbReference>
<comment type="similarity">
    <text evidence="2">Belongs to the amino acid-polyamine-organocation (APC) superfamily. Amino acid transporter (AAT) (TC 2.A.3.1) family.</text>
</comment>